<evidence type="ECO:0000313" key="1">
    <source>
        <dbReference type="EMBL" id="KOX75527.1"/>
    </source>
</evidence>
<evidence type="ECO:0000313" key="2">
    <source>
        <dbReference type="Proteomes" id="UP000053105"/>
    </source>
</evidence>
<dbReference type="Proteomes" id="UP000053105">
    <property type="component" value="Unassembled WGS sequence"/>
</dbReference>
<reference evidence="1 2" key="1">
    <citation type="submission" date="2015-07" db="EMBL/GenBank/DDBJ databases">
        <title>The genome of Melipona quadrifasciata.</title>
        <authorList>
            <person name="Pan H."/>
            <person name="Kapheim K."/>
        </authorList>
    </citation>
    <scope>NUCLEOTIDE SEQUENCE [LARGE SCALE GENOMIC DNA]</scope>
    <source>
        <strain evidence="1">0111107301</strain>
        <tissue evidence="1">Whole body</tissue>
    </source>
</reference>
<name>A0A0M9A1X1_9HYME</name>
<proteinExistence type="predicted"/>
<protein>
    <submittedName>
        <fullName evidence="1">Uncharacterized protein</fullName>
    </submittedName>
</protein>
<keyword evidence="2" id="KW-1185">Reference proteome</keyword>
<dbReference type="EMBL" id="KQ435762">
    <property type="protein sequence ID" value="KOX75527.1"/>
    <property type="molecule type" value="Genomic_DNA"/>
</dbReference>
<sequence length="224" mass="26116">MISNLLPSFTFDNRDNLPLCPNLESEEIDNPDLGSRDFHVQTKEKKCCSFDISYEKKEIQVEKRMLRGKEGKNRWKRARDELEKTLGLEVKRKEGMWKMDKDIVIISGKGEKGGVEEIACATGKLLHQGTSLVRCDEDLKLAEESAHILLLQKYEQQMSPNELERARKWMDQLNVSRSVRRNTCRGAVRYSYHFCMKRSIQNRGILKNSIFKMDIKISYVLQKV</sequence>
<organism evidence="1 2">
    <name type="scientific">Melipona quadrifasciata</name>
    <dbReference type="NCBI Taxonomy" id="166423"/>
    <lineage>
        <taxon>Eukaryota</taxon>
        <taxon>Metazoa</taxon>
        <taxon>Ecdysozoa</taxon>
        <taxon>Arthropoda</taxon>
        <taxon>Hexapoda</taxon>
        <taxon>Insecta</taxon>
        <taxon>Pterygota</taxon>
        <taxon>Neoptera</taxon>
        <taxon>Endopterygota</taxon>
        <taxon>Hymenoptera</taxon>
        <taxon>Apocrita</taxon>
        <taxon>Aculeata</taxon>
        <taxon>Apoidea</taxon>
        <taxon>Anthophila</taxon>
        <taxon>Apidae</taxon>
        <taxon>Melipona</taxon>
    </lineage>
</organism>
<dbReference type="AlphaFoldDB" id="A0A0M9A1X1"/>
<accession>A0A0M9A1X1</accession>
<gene>
    <name evidence="1" type="ORF">WN51_12271</name>
</gene>